<gene>
    <name evidence="1" type="ORF">GCM10011328_36480</name>
</gene>
<comment type="caution">
    <text evidence="1">The sequence shown here is derived from an EMBL/GenBank/DDBJ whole genome shotgun (WGS) entry which is preliminary data.</text>
</comment>
<dbReference type="Proteomes" id="UP000627464">
    <property type="component" value="Unassembled WGS sequence"/>
</dbReference>
<evidence type="ECO:0000313" key="1">
    <source>
        <dbReference type="EMBL" id="GGA57682.1"/>
    </source>
</evidence>
<evidence type="ECO:0000313" key="2">
    <source>
        <dbReference type="Proteomes" id="UP000627464"/>
    </source>
</evidence>
<organism evidence="1 2">
    <name type="scientific">Hafnia psychrotolerans</name>
    <dbReference type="NCBI Taxonomy" id="1477018"/>
    <lineage>
        <taxon>Bacteria</taxon>
        <taxon>Pseudomonadati</taxon>
        <taxon>Pseudomonadota</taxon>
        <taxon>Gammaproteobacteria</taxon>
        <taxon>Enterobacterales</taxon>
        <taxon>Hafniaceae</taxon>
        <taxon>Hafnia</taxon>
    </lineage>
</organism>
<dbReference type="EMBL" id="BMFZ01000012">
    <property type="protein sequence ID" value="GGA57682.1"/>
    <property type="molecule type" value="Genomic_DNA"/>
</dbReference>
<keyword evidence="2" id="KW-1185">Reference proteome</keyword>
<name>A0ABQ1H3V6_9GAMM</name>
<accession>A0ABQ1H3V6</accession>
<sequence>MRELAMNKSFFGIHFRFYSMDRNGAFRSSDVLHSDCGMYSRIEKVSRWAELSTKQGMLGC</sequence>
<proteinExistence type="predicted"/>
<protein>
    <submittedName>
        <fullName evidence="1">Uncharacterized protein</fullName>
    </submittedName>
</protein>
<reference evidence="2" key="1">
    <citation type="journal article" date="2019" name="Int. J. Syst. Evol. Microbiol.">
        <title>The Global Catalogue of Microorganisms (GCM) 10K type strain sequencing project: providing services to taxonomists for standard genome sequencing and annotation.</title>
        <authorList>
            <consortium name="The Broad Institute Genomics Platform"/>
            <consortium name="The Broad Institute Genome Sequencing Center for Infectious Disease"/>
            <person name="Wu L."/>
            <person name="Ma J."/>
        </authorList>
    </citation>
    <scope>NUCLEOTIDE SEQUENCE [LARGE SCALE GENOMIC DNA]</scope>
    <source>
        <strain evidence="2">CGMCC 1.12806</strain>
    </source>
</reference>